<dbReference type="EMBL" id="CAEZWZ010000001">
    <property type="protein sequence ID" value="CAB4662132.1"/>
    <property type="molecule type" value="Genomic_DNA"/>
</dbReference>
<dbReference type="SFLD" id="SFLDG01129">
    <property type="entry name" value="C1.5:_HAD__Beta-PGM__Phosphata"/>
    <property type="match status" value="1"/>
</dbReference>
<organism evidence="3">
    <name type="scientific">freshwater metagenome</name>
    <dbReference type="NCBI Taxonomy" id="449393"/>
    <lineage>
        <taxon>unclassified sequences</taxon>
        <taxon>metagenomes</taxon>
        <taxon>ecological metagenomes</taxon>
    </lineage>
</organism>
<dbReference type="SUPFAM" id="SSF56784">
    <property type="entry name" value="HAD-like"/>
    <property type="match status" value="1"/>
</dbReference>
<evidence type="ECO:0000313" key="2">
    <source>
        <dbReference type="EMBL" id="CAB4662132.1"/>
    </source>
</evidence>
<dbReference type="EMBL" id="CAEZSM010000002">
    <property type="protein sequence ID" value="CAB4533312.1"/>
    <property type="molecule type" value="Genomic_DNA"/>
</dbReference>
<dbReference type="Pfam" id="PF00702">
    <property type="entry name" value="Hydrolase"/>
    <property type="match status" value="1"/>
</dbReference>
<evidence type="ECO:0000313" key="4">
    <source>
        <dbReference type="EMBL" id="CAB4988607.1"/>
    </source>
</evidence>
<dbReference type="PANTHER" id="PTHR18901">
    <property type="entry name" value="2-DEOXYGLUCOSE-6-PHOSPHATE PHOSPHATASE 2"/>
    <property type="match status" value="1"/>
</dbReference>
<dbReference type="AlphaFoldDB" id="A0A6J6Z7U1"/>
<evidence type="ECO:0000313" key="3">
    <source>
        <dbReference type="EMBL" id="CAB4817890.1"/>
    </source>
</evidence>
<dbReference type="SFLD" id="SFLDS00003">
    <property type="entry name" value="Haloacid_Dehalogenase"/>
    <property type="match status" value="1"/>
</dbReference>
<protein>
    <submittedName>
        <fullName evidence="3">Unannotated protein</fullName>
    </submittedName>
</protein>
<dbReference type="InterPro" id="IPR036412">
    <property type="entry name" value="HAD-like_sf"/>
</dbReference>
<dbReference type="InterPro" id="IPR023198">
    <property type="entry name" value="PGP-like_dom2"/>
</dbReference>
<dbReference type="Gene3D" id="1.10.150.240">
    <property type="entry name" value="Putative phosphatase, domain 2"/>
    <property type="match status" value="1"/>
</dbReference>
<sequence>MENFFSAVFFDMDGLFANSEPLWLEGETELMARHGHTWTHEDQVHCLGGPLTRVGEYMFSLVGVQSPEFFTKTLVEIVVAKLSSGTQLMPGAQKLASALKVAGVPIAMVSASPRNIVNAVLSGVEHDFATTISSDDVKNTKPDPEGYLKAAEFFGVDIENCLIFEDSLTGVAAASASGAFLIAVPHFVTVEESKRVRVIKSLEELDLAVLKKYYGDFTQV</sequence>
<proteinExistence type="predicted"/>
<dbReference type="NCBIfam" id="TIGR01509">
    <property type="entry name" value="HAD-SF-IA-v3"/>
    <property type="match status" value="1"/>
</dbReference>
<dbReference type="Gene3D" id="3.40.50.1000">
    <property type="entry name" value="HAD superfamily/HAD-like"/>
    <property type="match status" value="1"/>
</dbReference>
<dbReference type="EMBL" id="CAFABD010000014">
    <property type="protein sequence ID" value="CAB4817890.1"/>
    <property type="molecule type" value="Genomic_DNA"/>
</dbReference>
<accession>A0A6J6Z7U1</accession>
<evidence type="ECO:0000313" key="1">
    <source>
        <dbReference type="EMBL" id="CAB4533312.1"/>
    </source>
</evidence>
<dbReference type="InterPro" id="IPR023214">
    <property type="entry name" value="HAD_sf"/>
</dbReference>
<name>A0A6J6Z7U1_9ZZZZ</name>
<reference evidence="3" key="1">
    <citation type="submission" date="2020-05" db="EMBL/GenBank/DDBJ databases">
        <authorList>
            <person name="Chiriac C."/>
            <person name="Salcher M."/>
            <person name="Ghai R."/>
            <person name="Kavagutti S V."/>
        </authorList>
    </citation>
    <scope>NUCLEOTIDE SEQUENCE</scope>
</reference>
<dbReference type="PANTHER" id="PTHR18901:SF38">
    <property type="entry name" value="PSEUDOURIDINE-5'-PHOSPHATASE"/>
    <property type="match status" value="1"/>
</dbReference>
<dbReference type="InterPro" id="IPR006439">
    <property type="entry name" value="HAD-SF_hydro_IA"/>
</dbReference>
<gene>
    <name evidence="1" type="ORF">UFOPK1438_00038</name>
    <name evidence="2" type="ORF">UFOPK2329_00011</name>
    <name evidence="3" type="ORF">UFOPK3166_00182</name>
    <name evidence="4" type="ORF">UFOPK4035_00051</name>
</gene>
<dbReference type="CDD" id="cd07505">
    <property type="entry name" value="HAD_BPGM-like"/>
    <property type="match status" value="1"/>
</dbReference>
<dbReference type="EMBL" id="CAFBOX010000003">
    <property type="protein sequence ID" value="CAB4988607.1"/>
    <property type="molecule type" value="Genomic_DNA"/>
</dbReference>